<accession>A0A7W7QHV7</accession>
<reference evidence="3 4" key="1">
    <citation type="submission" date="2020-08" db="EMBL/GenBank/DDBJ databases">
        <title>Genomic Encyclopedia of Type Strains, Phase III (KMG-III): the genomes of soil and plant-associated and newly described type strains.</title>
        <authorList>
            <person name="Whitman W."/>
        </authorList>
    </citation>
    <scope>NUCLEOTIDE SEQUENCE [LARGE SCALE GENOMIC DNA]</scope>
    <source>
        <strain evidence="3 4">CECT 8840</strain>
    </source>
</reference>
<proteinExistence type="predicted"/>
<evidence type="ECO:0000313" key="4">
    <source>
        <dbReference type="Proteomes" id="UP000552644"/>
    </source>
</evidence>
<dbReference type="AlphaFoldDB" id="A0A7W7QHV7"/>
<keyword evidence="4" id="KW-1185">Reference proteome</keyword>
<comment type="caution">
    <text evidence="3">The sequence shown here is derived from an EMBL/GenBank/DDBJ whole genome shotgun (WGS) entry which is preliminary data.</text>
</comment>
<evidence type="ECO:0000256" key="1">
    <source>
        <dbReference type="SAM" id="MobiDB-lite"/>
    </source>
</evidence>
<dbReference type="EMBL" id="JACHJP010000001">
    <property type="protein sequence ID" value="MBB4913818.1"/>
    <property type="molecule type" value="Genomic_DNA"/>
</dbReference>
<dbReference type="Pfam" id="PF13672">
    <property type="entry name" value="PP2C_2"/>
    <property type="match status" value="1"/>
</dbReference>
<organism evidence="3 4">
    <name type="scientific">Streptosporangium saharense</name>
    <dbReference type="NCBI Taxonomy" id="1706840"/>
    <lineage>
        <taxon>Bacteria</taxon>
        <taxon>Bacillati</taxon>
        <taxon>Actinomycetota</taxon>
        <taxon>Actinomycetes</taxon>
        <taxon>Streptosporangiales</taxon>
        <taxon>Streptosporangiaceae</taxon>
        <taxon>Streptosporangium</taxon>
    </lineage>
</organism>
<feature type="region of interest" description="Disordered" evidence="1">
    <location>
        <begin position="1"/>
        <end position="28"/>
    </location>
</feature>
<evidence type="ECO:0000313" key="3">
    <source>
        <dbReference type="EMBL" id="MBB4913818.1"/>
    </source>
</evidence>
<feature type="compositionally biased region" description="Basic and acidic residues" evidence="1">
    <location>
        <begin position="1"/>
        <end position="11"/>
    </location>
</feature>
<sequence>MRPDQDTRTTDMRLSLATEPSSPSRPNEDFVGVTSGAVVLLDGAGTPGGMESGCSHGVAWYARMLGSTLLAEVTQSAAPLTELLTRSIKTVASLHDFTCDLTHPGTPSATVAMLRRTDDSLEWLVLADSVIILDTGTAEPTVLSDDRLERIGALHRAELDALPNGTPEHTEALRRYIEVMNGHRNREGGFWTASADPLAAEQSLTGTVLADQVRAAALLSDGASRLTDLFGLATWRQLLDLLANDGPQSLITRVRAAEHEDPQGARWPRPKTHDDATAAFWPFPQPRLL</sequence>
<evidence type="ECO:0000259" key="2">
    <source>
        <dbReference type="Pfam" id="PF13672"/>
    </source>
</evidence>
<name>A0A7W7QHV7_9ACTN</name>
<dbReference type="RefSeq" id="WP_246435071.1">
    <property type="nucleotide sequence ID" value="NZ_JACHJP010000001.1"/>
</dbReference>
<feature type="region of interest" description="Disordered" evidence="1">
    <location>
        <begin position="258"/>
        <end position="278"/>
    </location>
</feature>
<gene>
    <name evidence="3" type="ORF">FHS44_000890</name>
</gene>
<feature type="domain" description="PPM-type phosphatase" evidence="2">
    <location>
        <begin position="26"/>
        <end position="239"/>
    </location>
</feature>
<dbReference type="InterPro" id="IPR001932">
    <property type="entry name" value="PPM-type_phosphatase-like_dom"/>
</dbReference>
<dbReference type="Proteomes" id="UP000552644">
    <property type="component" value="Unassembled WGS sequence"/>
</dbReference>
<protein>
    <recommendedName>
        <fullName evidence="2">PPM-type phosphatase domain-containing protein</fullName>
    </recommendedName>
</protein>